<organism evidence="6 7">
    <name type="scientific">Eiseniibacteriota bacterium</name>
    <dbReference type="NCBI Taxonomy" id="2212470"/>
    <lineage>
        <taxon>Bacteria</taxon>
        <taxon>Candidatus Eiseniibacteriota</taxon>
    </lineage>
</organism>
<comment type="similarity">
    <text evidence="1">Belongs to the ArgJ family.</text>
</comment>
<evidence type="ECO:0000256" key="1">
    <source>
        <dbReference type="ARBA" id="ARBA00006774"/>
    </source>
</evidence>
<dbReference type="Pfam" id="PF01960">
    <property type="entry name" value="ArgJ"/>
    <property type="match status" value="1"/>
</dbReference>
<feature type="non-terminal residue" evidence="6">
    <location>
        <position position="1"/>
    </location>
</feature>
<dbReference type="AlphaFoldDB" id="A0A538U0B7"/>
<evidence type="ECO:0000313" key="6">
    <source>
        <dbReference type="EMBL" id="TMQ69322.1"/>
    </source>
</evidence>
<evidence type="ECO:0000256" key="4">
    <source>
        <dbReference type="ARBA" id="ARBA00022813"/>
    </source>
</evidence>
<dbReference type="InterPro" id="IPR002813">
    <property type="entry name" value="Arg_biosynth_ArgJ"/>
</dbReference>
<dbReference type="Proteomes" id="UP000319836">
    <property type="component" value="Unassembled WGS sequence"/>
</dbReference>
<keyword evidence="5" id="KW-0012">Acyltransferase</keyword>
<keyword evidence="3 6" id="KW-0808">Transferase</keyword>
<proteinExistence type="inferred from homology"/>
<evidence type="ECO:0000256" key="5">
    <source>
        <dbReference type="ARBA" id="ARBA00023315"/>
    </source>
</evidence>
<gene>
    <name evidence="6" type="ORF">E6K80_12090</name>
</gene>
<sequence length="100" mass="11095">GRILDAIGYSSCRVVEDKVDIGYSAPGMRRIVWSLRRGQPTRVRFETLWQAVQPKEFDLHVRLNLGRHGAVMYAADLTEAYVDFNKGTIADPSEASALGG</sequence>
<evidence type="ECO:0000313" key="7">
    <source>
        <dbReference type="Proteomes" id="UP000319836"/>
    </source>
</evidence>
<comment type="caution">
    <text evidence="6">The sequence shown here is derived from an EMBL/GenBank/DDBJ whole genome shotgun (WGS) entry which is preliminary data.</text>
</comment>
<name>A0A538U0B7_UNCEI</name>
<dbReference type="SUPFAM" id="SSF56266">
    <property type="entry name" value="DmpA/ArgJ-like"/>
    <property type="match status" value="1"/>
</dbReference>
<evidence type="ECO:0000256" key="2">
    <source>
        <dbReference type="ARBA" id="ARBA00011475"/>
    </source>
</evidence>
<dbReference type="InterPro" id="IPR016117">
    <property type="entry name" value="ArgJ-like_dom_sf"/>
</dbReference>
<accession>A0A538U0B7</accession>
<keyword evidence="4" id="KW-0068">Autocatalytic cleavage</keyword>
<dbReference type="GO" id="GO:0004358">
    <property type="term" value="F:L-glutamate N-acetyltransferase activity, acting on acetyl-L-ornithine as donor"/>
    <property type="evidence" value="ECO:0007669"/>
    <property type="project" value="InterPro"/>
</dbReference>
<dbReference type="Gene3D" id="3.10.20.340">
    <property type="entry name" value="ArgJ beta chain, C-terminal domain"/>
    <property type="match status" value="1"/>
</dbReference>
<dbReference type="GO" id="GO:0006526">
    <property type="term" value="P:L-arginine biosynthetic process"/>
    <property type="evidence" value="ECO:0007669"/>
    <property type="project" value="InterPro"/>
</dbReference>
<dbReference type="EMBL" id="VBPA01000311">
    <property type="protein sequence ID" value="TMQ69322.1"/>
    <property type="molecule type" value="Genomic_DNA"/>
</dbReference>
<reference evidence="6 7" key="1">
    <citation type="journal article" date="2019" name="Nat. Microbiol.">
        <title>Mediterranean grassland soil C-N compound turnover is dependent on rainfall and depth, and is mediated by genomically divergent microorganisms.</title>
        <authorList>
            <person name="Diamond S."/>
            <person name="Andeer P.F."/>
            <person name="Li Z."/>
            <person name="Crits-Christoph A."/>
            <person name="Burstein D."/>
            <person name="Anantharaman K."/>
            <person name="Lane K.R."/>
            <person name="Thomas B.C."/>
            <person name="Pan C."/>
            <person name="Northen T.R."/>
            <person name="Banfield J.F."/>
        </authorList>
    </citation>
    <scope>NUCLEOTIDE SEQUENCE [LARGE SCALE GENOMIC DNA]</scope>
    <source>
        <strain evidence="6">WS_10</strain>
    </source>
</reference>
<protein>
    <submittedName>
        <fullName evidence="6">Bifunctional ornithine acetyltransferase/N-acetylglutamate synthase</fullName>
    </submittedName>
</protein>
<evidence type="ECO:0000256" key="3">
    <source>
        <dbReference type="ARBA" id="ARBA00022679"/>
    </source>
</evidence>
<dbReference type="InterPro" id="IPR042195">
    <property type="entry name" value="ArgJ_beta_C"/>
</dbReference>
<comment type="subunit">
    <text evidence="2">Heterotetramer of two alpha and two beta chains.</text>
</comment>